<dbReference type="CDD" id="cd13137">
    <property type="entry name" value="MATE_NorM_like"/>
    <property type="match status" value="1"/>
</dbReference>
<evidence type="ECO:0000256" key="1">
    <source>
        <dbReference type="ARBA" id="ARBA00003408"/>
    </source>
</evidence>
<evidence type="ECO:0000256" key="12">
    <source>
        <dbReference type="ARBA" id="ARBA00031636"/>
    </source>
</evidence>
<feature type="transmembrane region" description="Helical" evidence="13">
    <location>
        <begin position="220"/>
        <end position="243"/>
    </location>
</feature>
<comment type="function">
    <text evidence="1">Multidrug efflux pump.</text>
</comment>
<proteinExistence type="inferred from homology"/>
<reference evidence="14 15" key="1">
    <citation type="submission" date="2019-08" db="EMBL/GenBank/DDBJ databases">
        <title>In-depth cultivation of the pig gut microbiome towards novel bacterial diversity and tailored functional studies.</title>
        <authorList>
            <person name="Wylensek D."/>
            <person name="Hitch T.C.A."/>
            <person name="Clavel T."/>
        </authorList>
    </citation>
    <scope>NUCLEOTIDE SEQUENCE [LARGE SCALE GENOMIC DNA]</scope>
    <source>
        <strain evidence="14 15">Oil+RF-744-GAM-WT-6</strain>
    </source>
</reference>
<dbReference type="PANTHER" id="PTHR43298:SF2">
    <property type="entry name" value="FMN_FAD EXPORTER YEEO-RELATED"/>
    <property type="match status" value="1"/>
</dbReference>
<feature type="transmembrane region" description="Helical" evidence="13">
    <location>
        <begin position="437"/>
        <end position="457"/>
    </location>
</feature>
<evidence type="ECO:0000256" key="13">
    <source>
        <dbReference type="SAM" id="Phobius"/>
    </source>
</evidence>
<organism evidence="14 15">
    <name type="scientific">Stecheria intestinalis</name>
    <dbReference type="NCBI Taxonomy" id="2606630"/>
    <lineage>
        <taxon>Bacteria</taxon>
        <taxon>Bacillati</taxon>
        <taxon>Bacillota</taxon>
        <taxon>Erysipelotrichia</taxon>
        <taxon>Erysipelotrichales</taxon>
        <taxon>Erysipelotrichaceae</taxon>
        <taxon>Stecheria</taxon>
    </lineage>
</organism>
<feature type="transmembrane region" description="Helical" evidence="13">
    <location>
        <begin position="148"/>
        <end position="166"/>
    </location>
</feature>
<feature type="transmembrane region" description="Helical" evidence="13">
    <location>
        <begin position="107"/>
        <end position="128"/>
    </location>
</feature>
<comment type="caution">
    <text evidence="14">The sequence shown here is derived from an EMBL/GenBank/DDBJ whole genome shotgun (WGS) entry which is preliminary data.</text>
</comment>
<keyword evidence="5" id="KW-0813">Transport</keyword>
<evidence type="ECO:0000256" key="8">
    <source>
        <dbReference type="ARBA" id="ARBA00022692"/>
    </source>
</evidence>
<dbReference type="InterPro" id="IPR002528">
    <property type="entry name" value="MATE_fam"/>
</dbReference>
<evidence type="ECO:0000256" key="11">
    <source>
        <dbReference type="ARBA" id="ARBA00023136"/>
    </source>
</evidence>
<evidence type="ECO:0000256" key="5">
    <source>
        <dbReference type="ARBA" id="ARBA00022448"/>
    </source>
</evidence>
<evidence type="ECO:0000313" key="15">
    <source>
        <dbReference type="Proteomes" id="UP000461880"/>
    </source>
</evidence>
<evidence type="ECO:0000256" key="6">
    <source>
        <dbReference type="ARBA" id="ARBA00022449"/>
    </source>
</evidence>
<dbReference type="NCBIfam" id="TIGR00797">
    <property type="entry name" value="matE"/>
    <property type="match status" value="1"/>
</dbReference>
<feature type="transmembrane region" description="Helical" evidence="13">
    <location>
        <begin position="336"/>
        <end position="356"/>
    </location>
</feature>
<dbReference type="Pfam" id="PF01554">
    <property type="entry name" value="MatE"/>
    <property type="match status" value="2"/>
</dbReference>
<feature type="transmembrane region" description="Helical" evidence="13">
    <location>
        <begin position="58"/>
        <end position="76"/>
    </location>
</feature>
<name>A0A7X2NSY2_9FIRM</name>
<dbReference type="PANTHER" id="PTHR43298">
    <property type="entry name" value="MULTIDRUG RESISTANCE PROTEIN NORM-RELATED"/>
    <property type="match status" value="1"/>
</dbReference>
<evidence type="ECO:0000256" key="2">
    <source>
        <dbReference type="ARBA" id="ARBA00004651"/>
    </source>
</evidence>
<comment type="similarity">
    <text evidence="3">Belongs to the multi antimicrobial extrusion (MATE) (TC 2.A.66.1) family.</text>
</comment>
<dbReference type="GO" id="GO:0005886">
    <property type="term" value="C:plasma membrane"/>
    <property type="evidence" value="ECO:0007669"/>
    <property type="project" value="UniProtKB-SubCell"/>
</dbReference>
<keyword evidence="10" id="KW-0406">Ion transport</keyword>
<keyword evidence="11 13" id="KW-0472">Membrane</keyword>
<dbReference type="PIRSF" id="PIRSF006603">
    <property type="entry name" value="DinF"/>
    <property type="match status" value="1"/>
</dbReference>
<evidence type="ECO:0000256" key="9">
    <source>
        <dbReference type="ARBA" id="ARBA00022989"/>
    </source>
</evidence>
<dbReference type="GO" id="GO:0006811">
    <property type="term" value="P:monoatomic ion transport"/>
    <property type="evidence" value="ECO:0007669"/>
    <property type="project" value="UniProtKB-KW"/>
</dbReference>
<evidence type="ECO:0000256" key="4">
    <source>
        <dbReference type="ARBA" id="ARBA00020268"/>
    </source>
</evidence>
<sequence length="473" mass="50304">MSKSIDLAARMREHQEISLSEKLLIVAKLSLPAILAMISEIVMQYIDSAMVGSLGAEASASIGLVASSTWLIGGLINASAYGFSVQVAHAIGAGDAEHARSVFRQSLIVTFLISSGLLAIAFAISFHLPEWLGADPSIWADATAYFRIYALFLPVRELYFLCQSMLQCSGDMKTPSFLSILLCASDVVFNYFLIFPSLTICGITVPGAGLGVAGAAYGTAFSYVFAGILMVIAAVFHSPVLSLKHHKGSWKLQKPVLKEAAAIAIPMGMEQAALSAAQVFSTRIVAPLGTISIAANSFAVTAESFCYMPGYGIGSAATTLVGQALGADRKDLAKSFAWLTTFSGIALMTCSGLLMYDLCPYVFSFLTPVKEVQELGARVLRIELHAEPLFAASIVATGALRGAGDTAVPGILNLVSIWGVRITLASILSKSLGLPGVWYAMATELCFRGVLFLIRLYRGKWLKRIDSGKEPQA</sequence>
<evidence type="ECO:0000256" key="10">
    <source>
        <dbReference type="ARBA" id="ARBA00023065"/>
    </source>
</evidence>
<evidence type="ECO:0000256" key="3">
    <source>
        <dbReference type="ARBA" id="ARBA00010199"/>
    </source>
</evidence>
<dbReference type="AlphaFoldDB" id="A0A7X2NSY2"/>
<dbReference type="GO" id="GO:0042910">
    <property type="term" value="F:xenobiotic transmembrane transporter activity"/>
    <property type="evidence" value="ECO:0007669"/>
    <property type="project" value="InterPro"/>
</dbReference>
<gene>
    <name evidence="14" type="ORF">FYJ51_06500</name>
</gene>
<dbReference type="GO" id="GO:0015297">
    <property type="term" value="F:antiporter activity"/>
    <property type="evidence" value="ECO:0007669"/>
    <property type="project" value="UniProtKB-KW"/>
</dbReference>
<dbReference type="EMBL" id="VUMN01000013">
    <property type="protein sequence ID" value="MSS58553.1"/>
    <property type="molecule type" value="Genomic_DNA"/>
</dbReference>
<evidence type="ECO:0000313" key="14">
    <source>
        <dbReference type="EMBL" id="MSS58553.1"/>
    </source>
</evidence>
<comment type="subcellular location">
    <subcellularLocation>
        <location evidence="2">Cell membrane</location>
        <topology evidence="2">Multi-pass membrane protein</topology>
    </subcellularLocation>
</comment>
<dbReference type="RefSeq" id="WP_154504361.1">
    <property type="nucleotide sequence ID" value="NZ_VUMN01000013.1"/>
</dbReference>
<dbReference type="InterPro" id="IPR050222">
    <property type="entry name" value="MATE_MdtK"/>
</dbReference>
<keyword evidence="7" id="KW-1003">Cell membrane</keyword>
<feature type="transmembrane region" description="Helical" evidence="13">
    <location>
        <begin position="21"/>
        <end position="46"/>
    </location>
</feature>
<keyword evidence="6" id="KW-0050">Antiport</keyword>
<feature type="transmembrane region" description="Helical" evidence="13">
    <location>
        <begin position="178"/>
        <end position="200"/>
    </location>
</feature>
<evidence type="ECO:0000256" key="7">
    <source>
        <dbReference type="ARBA" id="ARBA00022475"/>
    </source>
</evidence>
<protein>
    <recommendedName>
        <fullName evidence="4">Probable multidrug resistance protein NorM</fullName>
    </recommendedName>
    <alternativeName>
        <fullName evidence="12">Multidrug-efflux transporter</fullName>
    </alternativeName>
</protein>
<dbReference type="Proteomes" id="UP000461880">
    <property type="component" value="Unassembled WGS sequence"/>
</dbReference>
<keyword evidence="8 13" id="KW-0812">Transmembrane</keyword>
<keyword evidence="15" id="KW-1185">Reference proteome</keyword>
<dbReference type="InterPro" id="IPR048279">
    <property type="entry name" value="MdtK-like"/>
</dbReference>
<keyword evidence="9 13" id="KW-1133">Transmembrane helix</keyword>
<accession>A0A7X2NSY2</accession>